<reference evidence="1 2" key="1">
    <citation type="submission" date="2016-11" db="EMBL/GenBank/DDBJ databases">
        <authorList>
            <person name="Jaros S."/>
            <person name="Januszkiewicz K."/>
            <person name="Wedrychowicz H."/>
        </authorList>
    </citation>
    <scope>NUCLEOTIDE SEQUENCE [LARGE SCALE GENOMIC DNA]</scope>
</reference>
<sequence>MVAIFVNVGVRGPSVADNLRGDVSERWSFIIKASPEGATSGGDGVIPSDGSVS</sequence>
<organism evidence="1 2">
    <name type="scientific">Microbotryum silenes-dioicae</name>
    <dbReference type="NCBI Taxonomy" id="796604"/>
    <lineage>
        <taxon>Eukaryota</taxon>
        <taxon>Fungi</taxon>
        <taxon>Dikarya</taxon>
        <taxon>Basidiomycota</taxon>
        <taxon>Pucciniomycotina</taxon>
        <taxon>Microbotryomycetes</taxon>
        <taxon>Microbotryales</taxon>
        <taxon>Microbotryaceae</taxon>
        <taxon>Microbotryum</taxon>
    </lineage>
</organism>
<gene>
    <name evidence="1" type="primary">BQ5605_C008g05355</name>
    <name evidence="1" type="ORF">BQ5605_C008G05355</name>
</gene>
<dbReference type="AlphaFoldDB" id="A0A2X0MZV7"/>
<evidence type="ECO:0000313" key="1">
    <source>
        <dbReference type="EMBL" id="SGY80316.1"/>
    </source>
</evidence>
<accession>A0A2X0MZV7</accession>
<evidence type="ECO:0000313" key="2">
    <source>
        <dbReference type="Proteomes" id="UP000249464"/>
    </source>
</evidence>
<keyword evidence="2" id="KW-1185">Reference proteome</keyword>
<dbReference type="Proteomes" id="UP000249464">
    <property type="component" value="Unassembled WGS sequence"/>
</dbReference>
<name>A0A2X0MZV7_9BASI</name>
<dbReference type="EMBL" id="FQNC01000048">
    <property type="protein sequence ID" value="SGY80316.1"/>
    <property type="molecule type" value="Genomic_DNA"/>
</dbReference>
<protein>
    <submittedName>
        <fullName evidence="1">BQ5605_C008g05355 protein</fullName>
    </submittedName>
</protein>
<proteinExistence type="predicted"/>